<dbReference type="EC" id="2.7.13.3" evidence="2"/>
<dbReference type="PATRIC" id="fig|1121451.3.peg.1153"/>
<dbReference type="InterPro" id="IPR036097">
    <property type="entry name" value="HisK_dim/P_sf"/>
</dbReference>
<dbReference type="EMBL" id="FO203522">
    <property type="protein sequence ID" value="CCO23170.1"/>
    <property type="molecule type" value="Genomic_DNA"/>
</dbReference>
<evidence type="ECO:0000256" key="8">
    <source>
        <dbReference type="ARBA" id="ARBA00023012"/>
    </source>
</evidence>
<dbReference type="Proteomes" id="UP000010808">
    <property type="component" value="Chromosome"/>
</dbReference>
<evidence type="ECO:0000259" key="11">
    <source>
        <dbReference type="PROSITE" id="PS50109"/>
    </source>
</evidence>
<accession>L0RAF3</accession>
<dbReference type="Gene3D" id="3.30.450.20">
    <property type="entry name" value="PAS domain"/>
    <property type="match status" value="1"/>
</dbReference>
<feature type="domain" description="PAC" evidence="14">
    <location>
        <begin position="369"/>
        <end position="421"/>
    </location>
</feature>
<dbReference type="Pfam" id="PF00072">
    <property type="entry name" value="Response_reg"/>
    <property type="match status" value="1"/>
</dbReference>
<evidence type="ECO:0000256" key="4">
    <source>
        <dbReference type="ARBA" id="ARBA00022679"/>
    </source>
</evidence>
<dbReference type="STRING" id="1121451.DESAM_20883"/>
<dbReference type="GO" id="GO:0005524">
    <property type="term" value="F:ATP binding"/>
    <property type="evidence" value="ECO:0007669"/>
    <property type="project" value="UniProtKB-KW"/>
</dbReference>
<dbReference type="NCBIfam" id="TIGR00229">
    <property type="entry name" value="sensory_box"/>
    <property type="match status" value="1"/>
</dbReference>
<evidence type="ECO:0000256" key="5">
    <source>
        <dbReference type="ARBA" id="ARBA00022741"/>
    </source>
</evidence>
<dbReference type="CDD" id="cd00156">
    <property type="entry name" value="REC"/>
    <property type="match status" value="1"/>
</dbReference>
<evidence type="ECO:0000256" key="2">
    <source>
        <dbReference type="ARBA" id="ARBA00012438"/>
    </source>
</evidence>
<proteinExistence type="predicted"/>
<keyword evidence="4" id="KW-0808">Transferase</keyword>
<name>L0RAF3_9BACT</name>
<dbReference type="InterPro" id="IPR036890">
    <property type="entry name" value="HATPase_C_sf"/>
</dbReference>
<keyword evidence="3 9" id="KW-0597">Phosphoprotein</keyword>
<dbReference type="GO" id="GO:0000155">
    <property type="term" value="F:phosphorelay sensor kinase activity"/>
    <property type="evidence" value="ECO:0007669"/>
    <property type="project" value="InterPro"/>
</dbReference>
<dbReference type="InterPro" id="IPR003661">
    <property type="entry name" value="HisK_dim/P_dom"/>
</dbReference>
<dbReference type="PROSITE" id="PS50112">
    <property type="entry name" value="PAS"/>
    <property type="match status" value="1"/>
</dbReference>
<keyword evidence="10" id="KW-0812">Transmembrane</keyword>
<feature type="domain" description="Response regulatory" evidence="12">
    <location>
        <begin position="677"/>
        <end position="793"/>
    </location>
</feature>
<keyword evidence="6 15" id="KW-0418">Kinase</keyword>
<organism evidence="15 16">
    <name type="scientific">Maridesulfovibrio hydrothermalis AM13 = DSM 14728</name>
    <dbReference type="NCBI Taxonomy" id="1121451"/>
    <lineage>
        <taxon>Bacteria</taxon>
        <taxon>Pseudomonadati</taxon>
        <taxon>Thermodesulfobacteriota</taxon>
        <taxon>Desulfovibrionia</taxon>
        <taxon>Desulfovibrionales</taxon>
        <taxon>Desulfovibrionaceae</taxon>
        <taxon>Maridesulfovibrio</taxon>
    </lineage>
</organism>
<keyword evidence="10" id="KW-0472">Membrane</keyword>
<dbReference type="SUPFAM" id="SSF55874">
    <property type="entry name" value="ATPase domain of HSP90 chaperone/DNA topoisomerase II/histidine kinase"/>
    <property type="match status" value="1"/>
</dbReference>
<dbReference type="CDD" id="cd00082">
    <property type="entry name" value="HisKA"/>
    <property type="match status" value="1"/>
</dbReference>
<evidence type="ECO:0000313" key="15">
    <source>
        <dbReference type="EMBL" id="CCO23170.1"/>
    </source>
</evidence>
<dbReference type="InterPro" id="IPR013767">
    <property type="entry name" value="PAS_fold"/>
</dbReference>
<keyword evidence="8" id="KW-0902">Two-component regulatory system</keyword>
<dbReference type="GO" id="GO:0006355">
    <property type="term" value="P:regulation of DNA-templated transcription"/>
    <property type="evidence" value="ECO:0007669"/>
    <property type="project" value="InterPro"/>
</dbReference>
<dbReference type="SMART" id="SM00388">
    <property type="entry name" value="HisKA"/>
    <property type="match status" value="1"/>
</dbReference>
<dbReference type="PANTHER" id="PTHR43065:SF46">
    <property type="entry name" value="C4-DICARBOXYLATE TRANSPORT SENSOR PROTEIN DCTB"/>
    <property type="match status" value="1"/>
</dbReference>
<evidence type="ECO:0000256" key="3">
    <source>
        <dbReference type="ARBA" id="ARBA00022553"/>
    </source>
</evidence>
<dbReference type="RefSeq" id="WP_015335775.1">
    <property type="nucleotide sequence ID" value="NC_020055.1"/>
</dbReference>
<dbReference type="PROSITE" id="PS50109">
    <property type="entry name" value="HIS_KIN"/>
    <property type="match status" value="1"/>
</dbReference>
<dbReference type="SUPFAM" id="SSF47384">
    <property type="entry name" value="Homodimeric domain of signal transducing histidine kinase"/>
    <property type="match status" value="1"/>
</dbReference>
<dbReference type="InterPro" id="IPR003594">
    <property type="entry name" value="HATPase_dom"/>
</dbReference>
<evidence type="ECO:0000256" key="10">
    <source>
        <dbReference type="SAM" id="Phobius"/>
    </source>
</evidence>
<dbReference type="SMART" id="SM00387">
    <property type="entry name" value="HATPase_c"/>
    <property type="match status" value="1"/>
</dbReference>
<dbReference type="SUPFAM" id="SSF52172">
    <property type="entry name" value="CheY-like"/>
    <property type="match status" value="1"/>
</dbReference>
<evidence type="ECO:0000256" key="7">
    <source>
        <dbReference type="ARBA" id="ARBA00022840"/>
    </source>
</evidence>
<dbReference type="KEGG" id="dhy:DESAM_20883"/>
<dbReference type="PROSITE" id="PS50113">
    <property type="entry name" value="PAC"/>
    <property type="match status" value="1"/>
</dbReference>
<keyword evidence="5" id="KW-0547">Nucleotide-binding</keyword>
<dbReference type="Gene3D" id="3.40.50.2300">
    <property type="match status" value="1"/>
</dbReference>
<evidence type="ECO:0000256" key="9">
    <source>
        <dbReference type="PROSITE-ProRule" id="PRU00169"/>
    </source>
</evidence>
<dbReference type="Gene3D" id="1.10.287.130">
    <property type="match status" value="1"/>
</dbReference>
<evidence type="ECO:0000259" key="12">
    <source>
        <dbReference type="PROSITE" id="PS50110"/>
    </source>
</evidence>
<dbReference type="Pfam" id="PF02518">
    <property type="entry name" value="HATPase_c"/>
    <property type="match status" value="1"/>
</dbReference>
<dbReference type="SUPFAM" id="SSF55785">
    <property type="entry name" value="PYP-like sensor domain (PAS domain)"/>
    <property type="match status" value="1"/>
</dbReference>
<dbReference type="InterPro" id="IPR035965">
    <property type="entry name" value="PAS-like_dom_sf"/>
</dbReference>
<dbReference type="HOGENOM" id="CLU_000445_114_51_7"/>
<protein>
    <recommendedName>
        <fullName evidence="2">histidine kinase</fullName>
        <ecNumber evidence="2">2.7.13.3</ecNumber>
    </recommendedName>
</protein>
<comment type="catalytic activity">
    <reaction evidence="1">
        <text>ATP + protein L-histidine = ADP + protein N-phospho-L-histidine.</text>
        <dbReference type="EC" id="2.7.13.3"/>
    </reaction>
</comment>
<dbReference type="Pfam" id="PF00512">
    <property type="entry name" value="HisKA"/>
    <property type="match status" value="1"/>
</dbReference>
<feature type="transmembrane region" description="Helical" evidence="10">
    <location>
        <begin position="236"/>
        <end position="257"/>
    </location>
</feature>
<feature type="modified residue" description="4-aspartylphosphate" evidence="9">
    <location>
        <position position="728"/>
    </location>
</feature>
<keyword evidence="16" id="KW-1185">Reference proteome</keyword>
<dbReference type="InterPro" id="IPR001789">
    <property type="entry name" value="Sig_transdc_resp-reg_receiver"/>
</dbReference>
<dbReference type="CDD" id="cd00130">
    <property type="entry name" value="PAS"/>
    <property type="match status" value="1"/>
</dbReference>
<dbReference type="InterPro" id="IPR005467">
    <property type="entry name" value="His_kinase_dom"/>
</dbReference>
<dbReference type="AlphaFoldDB" id="L0RAF3"/>
<keyword evidence="10" id="KW-1133">Transmembrane helix</keyword>
<keyword evidence="7" id="KW-0067">ATP-binding</keyword>
<dbReference type="Pfam" id="PF00989">
    <property type="entry name" value="PAS"/>
    <property type="match status" value="1"/>
</dbReference>
<dbReference type="SMART" id="SM00448">
    <property type="entry name" value="REC"/>
    <property type="match status" value="1"/>
</dbReference>
<dbReference type="PROSITE" id="PS50110">
    <property type="entry name" value="RESPONSE_REGULATORY"/>
    <property type="match status" value="1"/>
</dbReference>
<dbReference type="InterPro" id="IPR004358">
    <property type="entry name" value="Sig_transdc_His_kin-like_C"/>
</dbReference>
<dbReference type="eggNOG" id="COG4191">
    <property type="taxonomic scope" value="Bacteria"/>
</dbReference>
<feature type="transmembrane region" description="Helical" evidence="10">
    <location>
        <begin position="12"/>
        <end position="34"/>
    </location>
</feature>
<dbReference type="InterPro" id="IPR000014">
    <property type="entry name" value="PAS"/>
</dbReference>
<evidence type="ECO:0000256" key="1">
    <source>
        <dbReference type="ARBA" id="ARBA00000085"/>
    </source>
</evidence>
<dbReference type="InterPro" id="IPR000700">
    <property type="entry name" value="PAS-assoc_C"/>
</dbReference>
<sequence length="795" mass="88868">MQYLKKYPLFSVMIGFELLFVTILICLIIFTLAYQSVARRQLQEVSEMRNESLLLAEQLRQSSDELTRMVRSYAVTGDKKFLKYFYMILDIRDGRIARPDNYERIFWDYKVADDKIYDPGKGPGKPLENMMREMGFTSAEFSMLEAAKSQSDKLVELEEIAINAMSGKFKDENGKFSIIKKPDRELALQVLFGKQYHAAKSGIMLSIDKFMSALNGRTASSVEKFNKKLELINTRLRMLFAGLIVLVPILLLTILRYQKRAVSDLNLSIEQKSKEIRERQYVESELRKSKDRLRVTLDSIGDGVIATDINGIITRMNPVAEQLTGWLSGEGVGMPLDKVFHVVSREKRVALETPVKKILEDGQDGGRVDSEEELLIAKDQSEYLISASASPIKEGSEDCMGVILVFHDITEQRKMQEQLMQSSKMEAIGQLAGGVAHDFNNMLSGIFSSVELLRRKLPDDPKIMKYLNLIFEASKRSADLTQKLLSFARKQPTASTVISAQDSINAAVEILRETIDRRIDIKIDNEADSTKIVGDPSMLQSVFINLGINASHAMPDGGTLNIVCSNVSFDDAYCEVNPFDIKPGMFLNIDFCDTGQGIPRKALPHIFEPFFTTKAQGKGTGLGLASVYGTIKQHDGAISVYSEEGVGTCFHMFLPLSDDDNEVARLHDSEPFKGEGLILVVDDEPIMRVTAEALLVEMGFDVALAQDGIEAVEVFRERSDEIDLVLIDMVMPGMSGVDSFKAMRDINSEIRGVLSSGFINEGDFEEVKKGGFAAYIRKPYLSRTLGDVLKNVLES</sequence>
<reference evidence="15 16" key="1">
    <citation type="submission" date="2012-10" db="EMBL/GenBank/DDBJ databases">
        <authorList>
            <person name="Genoscope - CEA"/>
        </authorList>
    </citation>
    <scope>NUCLEOTIDE SEQUENCE [LARGE SCALE GENOMIC DNA]</scope>
    <source>
        <strain evidence="16">AM13 / DSM 14728</strain>
    </source>
</reference>
<evidence type="ECO:0000259" key="14">
    <source>
        <dbReference type="PROSITE" id="PS50113"/>
    </source>
</evidence>
<feature type="domain" description="PAS" evidence="13">
    <location>
        <begin position="289"/>
        <end position="362"/>
    </location>
</feature>
<dbReference type="PRINTS" id="PR00344">
    <property type="entry name" value="BCTRLSENSOR"/>
</dbReference>
<dbReference type="Gene3D" id="3.30.565.10">
    <property type="entry name" value="Histidine kinase-like ATPase, C-terminal domain"/>
    <property type="match status" value="1"/>
</dbReference>
<evidence type="ECO:0000256" key="6">
    <source>
        <dbReference type="ARBA" id="ARBA00022777"/>
    </source>
</evidence>
<evidence type="ECO:0000259" key="13">
    <source>
        <dbReference type="PROSITE" id="PS50112"/>
    </source>
</evidence>
<dbReference type="InterPro" id="IPR011006">
    <property type="entry name" value="CheY-like_superfamily"/>
</dbReference>
<gene>
    <name evidence="15" type="ORF">DESAM_20883</name>
</gene>
<dbReference type="SMART" id="SM00091">
    <property type="entry name" value="PAS"/>
    <property type="match status" value="1"/>
</dbReference>
<feature type="domain" description="Histidine kinase" evidence="11">
    <location>
        <begin position="434"/>
        <end position="658"/>
    </location>
</feature>
<evidence type="ECO:0000313" key="16">
    <source>
        <dbReference type="Proteomes" id="UP000010808"/>
    </source>
</evidence>
<dbReference type="PANTHER" id="PTHR43065">
    <property type="entry name" value="SENSOR HISTIDINE KINASE"/>
    <property type="match status" value="1"/>
</dbReference>